<evidence type="ECO:0000313" key="1">
    <source>
        <dbReference type="EMBL" id="MFB9521652.1"/>
    </source>
</evidence>
<sequence>MSHGRGRRWARAAGPLAALVLTGCGIRETDVIEAGGPATVDYLSDASVDALLFFRLPHGALAPAARPLGTHADADNGFRSRPASTERVMSALLGGPSKAERAAGLGTALPRTAGRVELRESATSDEIALTLPFSPAGLDGTALRQLICTAAYSRDRAGLATVRLTGPDGVSETGACGLGLPAGDRDG</sequence>
<reference evidence="1 2" key="1">
    <citation type="submission" date="2024-09" db="EMBL/GenBank/DDBJ databases">
        <authorList>
            <person name="Sun Q."/>
            <person name="Mori K."/>
        </authorList>
    </citation>
    <scope>NUCLEOTIDE SEQUENCE [LARGE SCALE GENOMIC DNA]</scope>
    <source>
        <strain evidence="1 2">JCM 4362</strain>
    </source>
</reference>
<protein>
    <recommendedName>
        <fullName evidence="3">GerMN domain-containing protein</fullName>
    </recommendedName>
</protein>
<gene>
    <name evidence="1" type="ORF">ACFFTU_17045</name>
</gene>
<dbReference type="RefSeq" id="WP_345228436.1">
    <property type="nucleotide sequence ID" value="NZ_BAAAXE010000015.1"/>
</dbReference>
<dbReference type="PROSITE" id="PS51257">
    <property type="entry name" value="PROKAR_LIPOPROTEIN"/>
    <property type="match status" value="1"/>
</dbReference>
<evidence type="ECO:0000313" key="2">
    <source>
        <dbReference type="Proteomes" id="UP001589718"/>
    </source>
</evidence>
<accession>A0ABV5PEM5</accession>
<organism evidence="1 2">
    <name type="scientific">Streptomyces cremeus</name>
    <dbReference type="NCBI Taxonomy" id="66881"/>
    <lineage>
        <taxon>Bacteria</taxon>
        <taxon>Bacillati</taxon>
        <taxon>Actinomycetota</taxon>
        <taxon>Actinomycetes</taxon>
        <taxon>Kitasatosporales</taxon>
        <taxon>Streptomycetaceae</taxon>
        <taxon>Streptomyces</taxon>
    </lineage>
</organism>
<name>A0ABV5PEM5_STRCM</name>
<dbReference type="Proteomes" id="UP001589718">
    <property type="component" value="Unassembled WGS sequence"/>
</dbReference>
<comment type="caution">
    <text evidence="1">The sequence shown here is derived from an EMBL/GenBank/DDBJ whole genome shotgun (WGS) entry which is preliminary data.</text>
</comment>
<dbReference type="EMBL" id="JBHMCR010000009">
    <property type="protein sequence ID" value="MFB9521652.1"/>
    <property type="molecule type" value="Genomic_DNA"/>
</dbReference>
<evidence type="ECO:0008006" key="3">
    <source>
        <dbReference type="Google" id="ProtNLM"/>
    </source>
</evidence>
<keyword evidence="2" id="KW-1185">Reference proteome</keyword>
<proteinExistence type="predicted"/>